<dbReference type="GO" id="GO:0006032">
    <property type="term" value="P:chitin catabolic process"/>
    <property type="evidence" value="ECO:0007669"/>
    <property type="project" value="InterPro"/>
</dbReference>
<feature type="region of interest" description="Disordered" evidence="1">
    <location>
        <begin position="173"/>
        <end position="268"/>
    </location>
</feature>
<dbReference type="GO" id="GO:0004568">
    <property type="term" value="F:chitinase activity"/>
    <property type="evidence" value="ECO:0007669"/>
    <property type="project" value="InterPro"/>
</dbReference>
<sequence length="534" mass="55852">MIPPRSVVTTWRAAEAADLLCAEFDRHIEDLETLSATVRDTCHRLDGDGWQGMAYDAVLAHVDVAHRHHQLLCQQAEALRDAGAQALSELHYTALALLDYVADAEAAGCRVADDWTVAAADTAQEWKEVIAEAVAAVERADQRGRTAIRDITAEIARLARTFDLPGMLSTGLGALIRPGPTPPAPGATGPEDLAAGDHDHTAPPTRWGPESSVPPSANSAGAPNPATCGPDEAGSQEAAATDTGASAAEHPPVVPQPGDQSPEPDADACDEAGELVVAGPLPPPEIGQDSTTSAAVTQDAPLENHAGMSAPTVPPSIAEPVANIREQLDHPLDTGSAAAVVVPPLPAPPVPPPPAGITAEQLVAIMPDLSWDRAEEYLPALNAAMQEGDITTPPRQAAFLAQLAHESCQLRYFEELGDDDYFSQYDPGQPNTAAGNTEPGDGPRYHGRGPIQLTGRGNYRAAGEALGLDLEGLPELAAQPDIGFRIAQWYWTSRNINALADAGDFAAVTQAVNGGYNGLAARQEYYARALGILG</sequence>
<evidence type="ECO:0000259" key="2">
    <source>
        <dbReference type="Pfam" id="PF00182"/>
    </source>
</evidence>
<accession>A0A7W9PEX4</accession>
<dbReference type="EMBL" id="JACHIT010000001">
    <property type="protein sequence ID" value="MBB5914736.1"/>
    <property type="molecule type" value="Genomic_DNA"/>
</dbReference>
<dbReference type="SUPFAM" id="SSF53955">
    <property type="entry name" value="Lysozyme-like"/>
    <property type="match status" value="1"/>
</dbReference>
<dbReference type="GO" id="GO:0016998">
    <property type="term" value="P:cell wall macromolecule catabolic process"/>
    <property type="evidence" value="ECO:0007669"/>
    <property type="project" value="InterPro"/>
</dbReference>
<feature type="compositionally biased region" description="Low complexity" evidence="1">
    <location>
        <begin position="238"/>
        <end position="248"/>
    </location>
</feature>
<feature type="compositionally biased region" description="Low complexity" evidence="1">
    <location>
        <begin position="211"/>
        <end position="226"/>
    </location>
</feature>
<reference evidence="3 4" key="1">
    <citation type="submission" date="2020-08" db="EMBL/GenBank/DDBJ databases">
        <title>Sequencing the genomes of 1000 actinobacteria strains.</title>
        <authorList>
            <person name="Klenk H.-P."/>
        </authorList>
    </citation>
    <scope>NUCLEOTIDE SEQUENCE [LARGE SCALE GENOMIC DNA]</scope>
    <source>
        <strain evidence="3 4">DSM 43582</strain>
    </source>
</reference>
<evidence type="ECO:0000256" key="1">
    <source>
        <dbReference type="SAM" id="MobiDB-lite"/>
    </source>
</evidence>
<dbReference type="RefSeq" id="WP_218003372.1">
    <property type="nucleotide sequence ID" value="NZ_JACHIT010000001.1"/>
</dbReference>
<feature type="region of interest" description="Disordered" evidence="1">
    <location>
        <begin position="424"/>
        <end position="453"/>
    </location>
</feature>
<dbReference type="Proteomes" id="UP000540412">
    <property type="component" value="Unassembled WGS sequence"/>
</dbReference>
<dbReference type="InterPro" id="IPR052354">
    <property type="entry name" value="Cell_Wall_Dynamics_Protein"/>
</dbReference>
<dbReference type="PANTHER" id="PTHR34408:SF1">
    <property type="entry name" value="GLYCOSYL HYDROLASE FAMILY 19 DOMAIN-CONTAINING PROTEIN HI_1415"/>
    <property type="match status" value="1"/>
</dbReference>
<comment type="caution">
    <text evidence="3">The sequence shown here is derived from an EMBL/GenBank/DDBJ whole genome shotgun (WGS) entry which is preliminary data.</text>
</comment>
<evidence type="ECO:0000313" key="4">
    <source>
        <dbReference type="Proteomes" id="UP000540412"/>
    </source>
</evidence>
<dbReference type="Gene3D" id="1.10.530.10">
    <property type="match status" value="1"/>
</dbReference>
<dbReference type="AlphaFoldDB" id="A0A7W9PEX4"/>
<dbReference type="InterPro" id="IPR023346">
    <property type="entry name" value="Lysozyme-like_dom_sf"/>
</dbReference>
<feature type="domain" description="Glycoside hydrolase family 19 catalytic" evidence="2">
    <location>
        <begin position="387"/>
        <end position="494"/>
    </location>
</feature>
<organism evidence="3 4">
    <name type="scientific">Nocardia transvalensis</name>
    <dbReference type="NCBI Taxonomy" id="37333"/>
    <lineage>
        <taxon>Bacteria</taxon>
        <taxon>Bacillati</taxon>
        <taxon>Actinomycetota</taxon>
        <taxon>Actinomycetes</taxon>
        <taxon>Mycobacteriales</taxon>
        <taxon>Nocardiaceae</taxon>
        <taxon>Nocardia</taxon>
    </lineage>
</organism>
<proteinExistence type="predicted"/>
<dbReference type="CDD" id="cd00325">
    <property type="entry name" value="chitinase_GH19"/>
    <property type="match status" value="1"/>
</dbReference>
<evidence type="ECO:0000313" key="3">
    <source>
        <dbReference type="EMBL" id="MBB5914736.1"/>
    </source>
</evidence>
<dbReference type="Pfam" id="PF00182">
    <property type="entry name" value="Glyco_hydro_19"/>
    <property type="match status" value="1"/>
</dbReference>
<dbReference type="PANTHER" id="PTHR34408">
    <property type="entry name" value="FAMILY PROTEIN, PUTATIVE-RELATED"/>
    <property type="match status" value="1"/>
</dbReference>
<keyword evidence="4" id="KW-1185">Reference proteome</keyword>
<dbReference type="InterPro" id="IPR000726">
    <property type="entry name" value="Glyco_hydro_19_cat"/>
</dbReference>
<protein>
    <submittedName>
        <fullName evidence="3">Putative chitinase</fullName>
    </submittedName>
</protein>
<name>A0A7W9PEX4_9NOCA</name>
<gene>
    <name evidence="3" type="ORF">BJY24_003603</name>
</gene>